<feature type="compositionally biased region" description="Polar residues" evidence="3">
    <location>
        <begin position="730"/>
        <end position="747"/>
    </location>
</feature>
<gene>
    <name evidence="5" type="primary">SEC2</name>
    <name evidence="5" type="ORF">LOC62_03G004240</name>
</gene>
<dbReference type="GO" id="GO:0070319">
    <property type="term" value="C:Golgi to plasma membrane transport vesicle"/>
    <property type="evidence" value="ECO:0007669"/>
    <property type="project" value="TreeGrafter"/>
</dbReference>
<feature type="compositionally biased region" description="Pro residues" evidence="3">
    <location>
        <begin position="799"/>
        <end position="813"/>
    </location>
</feature>
<feature type="compositionally biased region" description="Basic and acidic residues" evidence="3">
    <location>
        <begin position="849"/>
        <end position="859"/>
    </location>
</feature>
<dbReference type="InterPro" id="IPR009449">
    <property type="entry name" value="Sec2_N"/>
</dbReference>
<evidence type="ECO:0000313" key="5">
    <source>
        <dbReference type="EMBL" id="WOO80723.1"/>
    </source>
</evidence>
<sequence>MADTTDEDKHRPDESAEAAKDTDAPAPDASSSHDASAADEPLTSKPADDETKHDQPAEAAEEPKPKPKPAPASPNKIKRRPVPSALELEGTSYADGPNIEVSSAATLATLERAAEIEKDHAPDSPTTSLIAALRSQLELVSEQAGQLNSKLVASISRHADLEDQVYMLEGERREQDERVVELERDKARWEESMNTGLLVERAQIRDEMQRLAAGLVEEERRRGSAEERRAQVENEVDDLAATLFDQANTMVATERMSRAQAEERLKESEDNLAAAEAAVRDMQLHLQSLSTPAESSAGGTAAAAAAARHILASHPPYAEFMSFVQHIRAARPRKGKSRDLYPAPLATNLLTHPFLVRAIVEDHDPTLRLDAAPELSFLSRPRVNTAIISGELLIEPVNAAALGPPENVKCAMCGTLVFGAAAHGQGARLASSRFSLKPFFSSPGTPVSSTLAASTSVYVFRVPTGAEKDARAYPLCKNGWCLERLRAACALWHFVRTGIVQSLWFSEDVTHSRNPSAANAAEIVATAAAAAAPVTPAAPTDGADDGTPRPVDLSRTPPDADKLSLSPAPPPLPERPAAAQRKSGWGLGGFKWSRNTPPTTPGPDTPKESTFAALVATGPDAKAAEALGAPISLGEEEKKDEVRVVKEEEEEAVEEEEPKEKEEADEKEKSEEKEKTEEVAEAKEAEKTEEKAETAEKAHDEKADETGDDKPASPADEHLKADHTDDTELSRSGSRTGSEAETASFATPHNEPADLPEVEGGETNDETAAKDEAKSEEKAEEKAVEDKPASATTDSPSPSSSPPKSDSPPPPPRSKARGAAPPPLPKRAPARKVTSEAVVSPPDTPTEATHAEAGAKADDSVEEPATPTTATATEAPTTGNSAATLVEPTPVPAPAVEHARSASASGARVPPPLPPRHPRTPNAPVEGRTSSEEMPPPPLPVPRTEKSFLTGDAWEARTWRQVVKLKEDMWRARVGVVDDGE</sequence>
<dbReference type="SUPFAM" id="SSF144284">
    <property type="entry name" value="Sec2 N-terminal region"/>
    <property type="match status" value="1"/>
</dbReference>
<dbReference type="Proteomes" id="UP000827549">
    <property type="component" value="Chromosome 3"/>
</dbReference>
<feature type="compositionally biased region" description="Basic and acidic residues" evidence="3">
    <location>
        <begin position="635"/>
        <end position="646"/>
    </location>
</feature>
<organism evidence="5 6">
    <name type="scientific">Vanrija pseudolonga</name>
    <dbReference type="NCBI Taxonomy" id="143232"/>
    <lineage>
        <taxon>Eukaryota</taxon>
        <taxon>Fungi</taxon>
        <taxon>Dikarya</taxon>
        <taxon>Basidiomycota</taxon>
        <taxon>Agaricomycotina</taxon>
        <taxon>Tremellomycetes</taxon>
        <taxon>Trichosporonales</taxon>
        <taxon>Trichosporonaceae</taxon>
        <taxon>Vanrija</taxon>
    </lineage>
</organism>
<dbReference type="EMBL" id="CP086716">
    <property type="protein sequence ID" value="WOO80723.1"/>
    <property type="molecule type" value="Genomic_DNA"/>
</dbReference>
<feature type="domain" description="GDP/GTP exchange factor Sec2 N-terminal" evidence="4">
    <location>
        <begin position="159"/>
        <end position="290"/>
    </location>
</feature>
<feature type="region of interest" description="Disordered" evidence="3">
    <location>
        <begin position="534"/>
        <end position="609"/>
    </location>
</feature>
<feature type="compositionally biased region" description="Low complexity" evidence="3">
    <location>
        <begin position="863"/>
        <end position="888"/>
    </location>
</feature>
<proteinExistence type="predicted"/>
<feature type="compositionally biased region" description="Basic and acidic residues" evidence="3">
    <location>
        <begin position="658"/>
        <end position="729"/>
    </location>
</feature>
<dbReference type="CDD" id="cd21044">
    <property type="entry name" value="Rab11BD_RAB3IP_like"/>
    <property type="match status" value="1"/>
</dbReference>
<dbReference type="PANTHER" id="PTHR14430:SF0">
    <property type="entry name" value="SEC2P DOMAIN-CONTAINING PROTEIN"/>
    <property type="match status" value="1"/>
</dbReference>
<reference evidence="5" key="1">
    <citation type="submission" date="2023-10" db="EMBL/GenBank/DDBJ databases">
        <authorList>
            <person name="Noh H."/>
        </authorList>
    </citation>
    <scope>NUCLEOTIDE SEQUENCE</scope>
    <source>
        <strain evidence="5">DUCC4014</strain>
    </source>
</reference>
<feature type="coiled-coil region" evidence="2">
    <location>
        <begin position="130"/>
        <end position="285"/>
    </location>
</feature>
<protein>
    <submittedName>
        <fullName evidence="5">Rab guanine nucleotide exchange factor SEC2</fullName>
    </submittedName>
</protein>
<dbReference type="Pfam" id="PF06428">
    <property type="entry name" value="Sec2p"/>
    <property type="match status" value="1"/>
</dbReference>
<keyword evidence="6" id="KW-1185">Reference proteome</keyword>
<evidence type="ECO:0000313" key="6">
    <source>
        <dbReference type="Proteomes" id="UP000827549"/>
    </source>
</evidence>
<feature type="compositionally biased region" description="Basic and acidic residues" evidence="3">
    <location>
        <begin position="7"/>
        <end position="23"/>
    </location>
</feature>
<feature type="region of interest" description="Disordered" evidence="3">
    <location>
        <begin position="625"/>
        <end position="945"/>
    </location>
</feature>
<feature type="compositionally biased region" description="Acidic residues" evidence="3">
    <location>
        <begin position="647"/>
        <end position="657"/>
    </location>
</feature>
<feature type="compositionally biased region" description="Basic and acidic residues" evidence="3">
    <location>
        <begin position="46"/>
        <end position="65"/>
    </location>
</feature>
<feature type="compositionally biased region" description="Low complexity" evidence="3">
    <location>
        <begin position="789"/>
        <end position="798"/>
    </location>
</feature>
<feature type="region of interest" description="Disordered" evidence="3">
    <location>
        <begin position="1"/>
        <end position="82"/>
    </location>
</feature>
<evidence type="ECO:0000259" key="4">
    <source>
        <dbReference type="Pfam" id="PF06428"/>
    </source>
</evidence>
<feature type="compositionally biased region" description="Acidic residues" evidence="3">
    <location>
        <begin position="754"/>
        <end position="765"/>
    </location>
</feature>
<dbReference type="GeneID" id="87807479"/>
<accession>A0AAF0YBR4</accession>
<dbReference type="GO" id="GO:0006887">
    <property type="term" value="P:exocytosis"/>
    <property type="evidence" value="ECO:0007669"/>
    <property type="project" value="TreeGrafter"/>
</dbReference>
<feature type="compositionally biased region" description="Low complexity" evidence="3">
    <location>
        <begin position="24"/>
        <end position="39"/>
    </location>
</feature>
<evidence type="ECO:0000256" key="1">
    <source>
        <dbReference type="ARBA" id="ARBA00023054"/>
    </source>
</evidence>
<dbReference type="GO" id="GO:0005085">
    <property type="term" value="F:guanyl-nucleotide exchange factor activity"/>
    <property type="evidence" value="ECO:0007669"/>
    <property type="project" value="InterPro"/>
</dbReference>
<dbReference type="Gene3D" id="6.10.140.910">
    <property type="match status" value="1"/>
</dbReference>
<name>A0AAF0YBR4_9TREE</name>
<dbReference type="InterPro" id="IPR040351">
    <property type="entry name" value="RAB3IL/RAB3IP/Sec2"/>
</dbReference>
<keyword evidence="1 2" id="KW-0175">Coiled coil</keyword>
<feature type="compositionally biased region" description="Basic and acidic residues" evidence="3">
    <location>
        <begin position="767"/>
        <end position="788"/>
    </location>
</feature>
<dbReference type="PANTHER" id="PTHR14430">
    <property type="entry name" value="RABIN3-RELATED"/>
    <property type="match status" value="1"/>
</dbReference>
<dbReference type="AlphaFoldDB" id="A0AAF0YBR4"/>
<dbReference type="RefSeq" id="XP_062626755.1">
    <property type="nucleotide sequence ID" value="XM_062770771.1"/>
</dbReference>
<evidence type="ECO:0000256" key="2">
    <source>
        <dbReference type="SAM" id="Coils"/>
    </source>
</evidence>
<dbReference type="GO" id="GO:0051286">
    <property type="term" value="C:cell tip"/>
    <property type="evidence" value="ECO:0007669"/>
    <property type="project" value="TreeGrafter"/>
</dbReference>
<evidence type="ECO:0000256" key="3">
    <source>
        <dbReference type="SAM" id="MobiDB-lite"/>
    </source>
</evidence>